<dbReference type="GO" id="GO:0051028">
    <property type="term" value="P:mRNA transport"/>
    <property type="evidence" value="ECO:0007669"/>
    <property type="project" value="UniProtKB-UniRule"/>
</dbReference>
<dbReference type="CDD" id="cd00780">
    <property type="entry name" value="NTF2"/>
    <property type="match status" value="1"/>
</dbReference>
<keyword evidence="2" id="KW-0653">Protein transport</keyword>
<gene>
    <name evidence="4" type="primary">NTF2</name>
</gene>
<proteinExistence type="evidence at transcript level"/>
<organism evidence="4">
    <name type="scientific">Caligus rogercresseyi</name>
    <name type="common">Sea louse</name>
    <dbReference type="NCBI Taxonomy" id="217165"/>
    <lineage>
        <taxon>Eukaryota</taxon>
        <taxon>Metazoa</taxon>
        <taxon>Ecdysozoa</taxon>
        <taxon>Arthropoda</taxon>
        <taxon>Crustacea</taxon>
        <taxon>Multicrustacea</taxon>
        <taxon>Hexanauplia</taxon>
        <taxon>Copepoda</taxon>
        <taxon>Siphonostomatoida</taxon>
        <taxon>Caligidae</taxon>
        <taxon>Caligus</taxon>
    </lineage>
</organism>
<keyword evidence="2" id="KW-0539">Nucleus</keyword>
<dbReference type="EMBL" id="BT077162">
    <property type="protein sequence ID" value="ACO11586.1"/>
    <property type="molecule type" value="mRNA"/>
</dbReference>
<dbReference type="Gene3D" id="3.10.450.50">
    <property type="match status" value="1"/>
</dbReference>
<reference evidence="4" key="1">
    <citation type="submission" date="2009-03" db="EMBL/GenBank/DDBJ databases">
        <title>Caligus rogercresseyi ESTs and full-length cDNAs.</title>
        <authorList>
            <person name="Yasuike M."/>
            <person name="von Schalburg K."/>
            <person name="Cooper G."/>
            <person name="Leong J."/>
            <person name="Jones S.R.M."/>
            <person name="Koop B.F."/>
        </authorList>
    </citation>
    <scope>NUCLEOTIDE SEQUENCE</scope>
    <source>
        <tissue evidence="4">Whole tissue</tissue>
    </source>
</reference>
<dbReference type="InterPro" id="IPR002075">
    <property type="entry name" value="NTF2_dom"/>
</dbReference>
<name>C1BRD3_CALRO</name>
<dbReference type="SUPFAM" id="SSF54427">
    <property type="entry name" value="NTF2-like"/>
    <property type="match status" value="1"/>
</dbReference>
<accession>C1BRD3</accession>
<comment type="subcellular location">
    <subcellularLocation>
        <location evidence="2">Cytoplasm</location>
    </subcellularLocation>
    <subcellularLocation>
        <location evidence="2">Nucleus</location>
    </subcellularLocation>
</comment>
<feature type="domain" description="NTF2" evidence="3">
    <location>
        <begin position="10"/>
        <end position="124"/>
    </location>
</feature>
<evidence type="ECO:0000256" key="1">
    <source>
        <dbReference type="ARBA" id="ARBA00022490"/>
    </source>
</evidence>
<dbReference type="GO" id="GO:0005635">
    <property type="term" value="C:nuclear envelope"/>
    <property type="evidence" value="ECO:0007669"/>
    <property type="project" value="UniProtKB-ARBA"/>
</dbReference>
<protein>
    <recommendedName>
        <fullName evidence="2">Nuclear transport factor 2</fullName>
        <shortName evidence="2">NTF-2</shortName>
    </recommendedName>
</protein>
<dbReference type="GO" id="GO:0006606">
    <property type="term" value="P:protein import into nucleus"/>
    <property type="evidence" value="ECO:0007669"/>
    <property type="project" value="UniProtKB-ARBA"/>
</dbReference>
<comment type="function">
    <text evidence="2">Has a role in nuclear-cytoplasmic transport of proteins and mRNAs.</text>
</comment>
<dbReference type="GO" id="GO:0005737">
    <property type="term" value="C:cytoplasm"/>
    <property type="evidence" value="ECO:0007669"/>
    <property type="project" value="UniProtKB-SubCell"/>
</dbReference>
<dbReference type="InterPro" id="IPR045875">
    <property type="entry name" value="NTF2"/>
</dbReference>
<sequence length="129" mass="14729">MTINPNYESIGKAFTQQYYALFDEASQRHQLVNLYNAEQSLMSFEGQQMQGSMKIMEKIQSLTFQKIAHLITAVDCQPTFDGGVFINVLGQLKTDNDPPQSFTQSFVLKPANDSFFIQHDMFRLVIHNA</sequence>
<dbReference type="PANTHER" id="PTHR12612">
    <property type="entry name" value="NUCLEAR TRANSPORT FACTOR 2"/>
    <property type="match status" value="1"/>
</dbReference>
<evidence type="ECO:0000313" key="4">
    <source>
        <dbReference type="EMBL" id="ACO11586.1"/>
    </source>
</evidence>
<keyword evidence="1 2" id="KW-0963">Cytoplasm</keyword>
<dbReference type="InterPro" id="IPR018222">
    <property type="entry name" value="Nuclear_transport_factor_2_euk"/>
</dbReference>
<dbReference type="PROSITE" id="PS50177">
    <property type="entry name" value="NTF2_DOMAIN"/>
    <property type="match status" value="1"/>
</dbReference>
<keyword evidence="2" id="KW-0813">Transport</keyword>
<dbReference type="AlphaFoldDB" id="C1BRD3"/>
<evidence type="ECO:0000256" key="2">
    <source>
        <dbReference type="RuleBase" id="RU369002"/>
    </source>
</evidence>
<dbReference type="FunFam" id="3.10.450.50:FF:000005">
    <property type="entry name" value="Nuclear transport factor 2"/>
    <property type="match status" value="1"/>
</dbReference>
<evidence type="ECO:0000259" key="3">
    <source>
        <dbReference type="PROSITE" id="PS50177"/>
    </source>
</evidence>
<dbReference type="Pfam" id="PF02136">
    <property type="entry name" value="NTF2"/>
    <property type="match status" value="1"/>
</dbReference>
<dbReference type="InterPro" id="IPR032710">
    <property type="entry name" value="NTF2-like_dom_sf"/>
</dbReference>